<name>A0A1M6XYI3_9BACT</name>
<feature type="chain" id="PRO_5013020079" description="Beta/Gamma crystallin" evidence="1">
    <location>
        <begin position="20"/>
        <end position="122"/>
    </location>
</feature>
<reference evidence="2 3" key="1">
    <citation type="submission" date="2016-11" db="EMBL/GenBank/DDBJ databases">
        <authorList>
            <person name="Jaros S."/>
            <person name="Januszkiewicz K."/>
            <person name="Wedrychowicz H."/>
        </authorList>
    </citation>
    <scope>NUCLEOTIDE SEQUENCE [LARGE SCALE GENOMIC DNA]</scope>
    <source>
        <strain evidence="2 3">DSM 27406</strain>
    </source>
</reference>
<accession>A0A1M6XYI3</accession>
<dbReference type="STRING" id="1419482.SAMN05444266_10276"/>
<keyword evidence="1" id="KW-0732">Signal</keyword>
<evidence type="ECO:0000313" key="2">
    <source>
        <dbReference type="EMBL" id="SHL11061.1"/>
    </source>
</evidence>
<dbReference type="RefSeq" id="WP_073078662.1">
    <property type="nucleotide sequence ID" value="NZ_FRBL01000002.1"/>
</dbReference>
<protein>
    <recommendedName>
        <fullName evidence="4">Beta/Gamma crystallin</fullName>
    </recommendedName>
</protein>
<evidence type="ECO:0000313" key="3">
    <source>
        <dbReference type="Proteomes" id="UP000184420"/>
    </source>
</evidence>
<evidence type="ECO:0008006" key="4">
    <source>
        <dbReference type="Google" id="ProtNLM"/>
    </source>
</evidence>
<dbReference type="AlphaFoldDB" id="A0A1M6XYI3"/>
<gene>
    <name evidence="2" type="ORF">SAMN05444266_10276</name>
</gene>
<proteinExistence type="predicted"/>
<dbReference type="EMBL" id="FRBL01000002">
    <property type="protein sequence ID" value="SHL11061.1"/>
    <property type="molecule type" value="Genomic_DNA"/>
</dbReference>
<sequence length="122" mass="13060">MKKYLIGICAVVVAFTGFAFKEAKSAKRADMYVFEFRSTQPYTQANVQDISNTYWEYKGKNLAGCASVNQKACRVLVGAAYVDNPSSPSELSGLTITAVQSGTTAHVSGISGSGNLYSNQPD</sequence>
<organism evidence="2 3">
    <name type="scientific">Chitinophaga jiangningensis</name>
    <dbReference type="NCBI Taxonomy" id="1419482"/>
    <lineage>
        <taxon>Bacteria</taxon>
        <taxon>Pseudomonadati</taxon>
        <taxon>Bacteroidota</taxon>
        <taxon>Chitinophagia</taxon>
        <taxon>Chitinophagales</taxon>
        <taxon>Chitinophagaceae</taxon>
        <taxon>Chitinophaga</taxon>
    </lineage>
</organism>
<feature type="signal peptide" evidence="1">
    <location>
        <begin position="1"/>
        <end position="19"/>
    </location>
</feature>
<dbReference type="Proteomes" id="UP000184420">
    <property type="component" value="Unassembled WGS sequence"/>
</dbReference>
<evidence type="ECO:0000256" key="1">
    <source>
        <dbReference type="SAM" id="SignalP"/>
    </source>
</evidence>
<keyword evidence="3" id="KW-1185">Reference proteome</keyword>